<sequence>MAPILLLFAFFSIAEVGSTLPTSGLGCIIKITLDRCNDAHANDGSTSVVFTRLPRATPMINAIPVAQASHSAITFS</sequence>
<comment type="caution">
    <text evidence="2">The sequence shown here is derived from an EMBL/GenBank/DDBJ whole genome shotgun (WGS) entry which is preliminary data.</text>
</comment>
<evidence type="ECO:0000256" key="1">
    <source>
        <dbReference type="SAM" id="SignalP"/>
    </source>
</evidence>
<feature type="chain" id="PRO_5001493622" description="Secreted protein" evidence="1">
    <location>
        <begin position="20"/>
        <end position="76"/>
    </location>
</feature>
<evidence type="ECO:0000313" key="3">
    <source>
        <dbReference type="Proteomes" id="UP000024635"/>
    </source>
</evidence>
<accession>A0A016VJR4</accession>
<reference evidence="3" key="1">
    <citation type="journal article" date="2015" name="Nat. Genet.">
        <title>The genome and transcriptome of the zoonotic hookworm Ancylostoma ceylanicum identify infection-specific gene families.</title>
        <authorList>
            <person name="Schwarz E.M."/>
            <person name="Hu Y."/>
            <person name="Antoshechkin I."/>
            <person name="Miller M.M."/>
            <person name="Sternberg P.W."/>
            <person name="Aroian R.V."/>
        </authorList>
    </citation>
    <scope>NUCLEOTIDE SEQUENCE</scope>
    <source>
        <strain evidence="3">HY135</strain>
    </source>
</reference>
<organism evidence="2 3">
    <name type="scientific">Ancylostoma ceylanicum</name>
    <dbReference type="NCBI Taxonomy" id="53326"/>
    <lineage>
        <taxon>Eukaryota</taxon>
        <taxon>Metazoa</taxon>
        <taxon>Ecdysozoa</taxon>
        <taxon>Nematoda</taxon>
        <taxon>Chromadorea</taxon>
        <taxon>Rhabditida</taxon>
        <taxon>Rhabditina</taxon>
        <taxon>Rhabditomorpha</taxon>
        <taxon>Strongyloidea</taxon>
        <taxon>Ancylostomatidae</taxon>
        <taxon>Ancylostomatinae</taxon>
        <taxon>Ancylostoma</taxon>
    </lineage>
</organism>
<evidence type="ECO:0000313" key="2">
    <source>
        <dbReference type="EMBL" id="EYC27645.1"/>
    </source>
</evidence>
<feature type="signal peptide" evidence="1">
    <location>
        <begin position="1"/>
        <end position="19"/>
    </location>
</feature>
<keyword evidence="3" id="KW-1185">Reference proteome</keyword>
<dbReference type="AlphaFoldDB" id="A0A016VJR4"/>
<protein>
    <recommendedName>
        <fullName evidence="4">Secreted protein</fullName>
    </recommendedName>
</protein>
<evidence type="ECO:0008006" key="4">
    <source>
        <dbReference type="Google" id="ProtNLM"/>
    </source>
</evidence>
<proteinExistence type="predicted"/>
<name>A0A016VJR4_9BILA</name>
<keyword evidence="1" id="KW-0732">Signal</keyword>
<dbReference type="Proteomes" id="UP000024635">
    <property type="component" value="Unassembled WGS sequence"/>
</dbReference>
<gene>
    <name evidence="2" type="primary">Acey_s0008.g103</name>
    <name evidence="2" type="ORF">Y032_0008g103</name>
</gene>
<dbReference type="EMBL" id="JARK01001344">
    <property type="protein sequence ID" value="EYC27645.1"/>
    <property type="molecule type" value="Genomic_DNA"/>
</dbReference>